<dbReference type="InterPro" id="IPR036397">
    <property type="entry name" value="RNaseH_sf"/>
</dbReference>
<dbReference type="RefSeq" id="XP_019089230.1">
    <property type="nucleotide sequence ID" value="XM_019233685.1"/>
</dbReference>
<dbReference type="Proteomes" id="UP000694864">
    <property type="component" value="Chromosome 12"/>
</dbReference>
<evidence type="ECO:0000259" key="2">
    <source>
        <dbReference type="PROSITE" id="PS50994"/>
    </source>
</evidence>
<dbReference type="PANTHER" id="PTHR37984">
    <property type="entry name" value="PROTEIN CBG26694"/>
    <property type="match status" value="1"/>
</dbReference>
<dbReference type="InterPro" id="IPR012337">
    <property type="entry name" value="RNaseH-like_sf"/>
</dbReference>
<keyword evidence="1" id="KW-0175">Coiled coil</keyword>
<evidence type="ECO:0000256" key="1">
    <source>
        <dbReference type="SAM" id="Coils"/>
    </source>
</evidence>
<accession>A0ABM1QR42</accession>
<feature type="domain" description="Integrase catalytic" evidence="2">
    <location>
        <begin position="63"/>
        <end position="159"/>
    </location>
</feature>
<dbReference type="Pfam" id="PF00665">
    <property type="entry name" value="rve"/>
    <property type="match status" value="1"/>
</dbReference>
<evidence type="ECO:0000313" key="4">
    <source>
        <dbReference type="RefSeq" id="XP_019089230.1"/>
    </source>
</evidence>
<feature type="coiled-coil region" evidence="1">
    <location>
        <begin position="215"/>
        <end position="249"/>
    </location>
</feature>
<gene>
    <name evidence="4" type="primary">LOC109128021</name>
</gene>
<proteinExistence type="predicted"/>
<dbReference type="InterPro" id="IPR001584">
    <property type="entry name" value="Integrase_cat-core"/>
</dbReference>
<dbReference type="Gene3D" id="3.30.420.10">
    <property type="entry name" value="Ribonuclease H-like superfamily/Ribonuclease H"/>
    <property type="match status" value="1"/>
</dbReference>
<organism evidence="3 4">
    <name type="scientific">Camelina sativa</name>
    <name type="common">False flax</name>
    <name type="synonym">Myagrum sativum</name>
    <dbReference type="NCBI Taxonomy" id="90675"/>
    <lineage>
        <taxon>Eukaryota</taxon>
        <taxon>Viridiplantae</taxon>
        <taxon>Streptophyta</taxon>
        <taxon>Embryophyta</taxon>
        <taxon>Tracheophyta</taxon>
        <taxon>Spermatophyta</taxon>
        <taxon>Magnoliopsida</taxon>
        <taxon>eudicotyledons</taxon>
        <taxon>Gunneridae</taxon>
        <taxon>Pentapetalae</taxon>
        <taxon>rosids</taxon>
        <taxon>malvids</taxon>
        <taxon>Brassicales</taxon>
        <taxon>Brassicaceae</taxon>
        <taxon>Camelineae</taxon>
        <taxon>Camelina</taxon>
    </lineage>
</organism>
<dbReference type="InterPro" id="IPR050951">
    <property type="entry name" value="Retrovirus_Pol_polyprotein"/>
</dbReference>
<dbReference type="InterPro" id="IPR041588">
    <property type="entry name" value="Integrase_H2C2"/>
</dbReference>
<dbReference type="Pfam" id="PF17921">
    <property type="entry name" value="Integrase_H2C2"/>
    <property type="match status" value="1"/>
</dbReference>
<sequence length="305" mass="35116">MEIHEGAGGNHSGGRALALRIKKRDHYWPTMMSDCEKYVAKYEKCQRHAPIIHQSTELLRAGIAPYPFMRWTIDIIGLLAASRQKRYILVLTDYFTKWVEAESYTNIKAKDVQLFVWKYIICRHGLPYEILTDNGSQFISLQFEDFCAKLRIKLRKSTPRCQERCLHRRARRGALVLPYDPRQATNETPFFLAYGMEAMAPAEVGSTSLRQKMLVQDSALNSQMLLDRLDELEEERDKALLRIQNYQTRPSTTTRRSTIDTLTKEILSFGRSLKIPPSQTPERWGLTGRVHIRCPSSSTPACTSS</sequence>
<reference evidence="3" key="1">
    <citation type="journal article" date="2014" name="Nat. Commun.">
        <title>The emerging biofuel crop Camelina sativa retains a highly undifferentiated hexaploid genome structure.</title>
        <authorList>
            <person name="Kagale S."/>
            <person name="Koh C."/>
            <person name="Nixon J."/>
            <person name="Bollina V."/>
            <person name="Clarke W.E."/>
            <person name="Tuteja R."/>
            <person name="Spillane C."/>
            <person name="Robinson S.J."/>
            <person name="Links M.G."/>
            <person name="Clarke C."/>
            <person name="Higgins E.E."/>
            <person name="Huebert T."/>
            <person name="Sharpe A.G."/>
            <person name="Parkin I.A."/>
        </authorList>
    </citation>
    <scope>NUCLEOTIDE SEQUENCE [LARGE SCALE GENOMIC DNA]</scope>
    <source>
        <strain evidence="3">cv. DH55</strain>
    </source>
</reference>
<dbReference type="PANTHER" id="PTHR37984:SF5">
    <property type="entry name" value="PROTEIN NYNRIN-LIKE"/>
    <property type="match status" value="1"/>
</dbReference>
<dbReference type="PROSITE" id="PS50994">
    <property type="entry name" value="INTEGRASE"/>
    <property type="match status" value="1"/>
</dbReference>
<evidence type="ECO:0000313" key="3">
    <source>
        <dbReference type="Proteomes" id="UP000694864"/>
    </source>
</evidence>
<name>A0ABM1QR42_CAMSA</name>
<protein>
    <submittedName>
        <fullName evidence="4">Uncharacterized protein LOC109128021</fullName>
    </submittedName>
</protein>
<dbReference type="SUPFAM" id="SSF53098">
    <property type="entry name" value="Ribonuclease H-like"/>
    <property type="match status" value="1"/>
</dbReference>
<keyword evidence="3" id="KW-1185">Reference proteome</keyword>
<reference evidence="4" key="2">
    <citation type="submission" date="2025-08" db="UniProtKB">
        <authorList>
            <consortium name="RefSeq"/>
        </authorList>
    </citation>
    <scope>IDENTIFICATION</scope>
    <source>
        <tissue evidence="4">Leaf</tissue>
    </source>
</reference>
<dbReference type="Gene3D" id="1.10.340.70">
    <property type="match status" value="1"/>
</dbReference>
<dbReference type="GeneID" id="109128021"/>